<dbReference type="InterPro" id="IPR013083">
    <property type="entry name" value="Znf_RING/FYVE/PHD"/>
</dbReference>
<dbReference type="Pfam" id="PF21355">
    <property type="entry name" value="TRAF-mep_MATH"/>
    <property type="match status" value="1"/>
</dbReference>
<evidence type="ECO:0000256" key="2">
    <source>
        <dbReference type="ARBA" id="ARBA00022490"/>
    </source>
</evidence>
<evidence type="ECO:0000256" key="3">
    <source>
        <dbReference type="ARBA" id="ARBA00022723"/>
    </source>
</evidence>
<keyword evidence="7" id="KW-0675">Receptor</keyword>
<gene>
    <name evidence="7" type="ORF">PACLA_8A028575</name>
</gene>
<dbReference type="AlphaFoldDB" id="A0A6S7H5J2"/>
<organism evidence="7 8">
    <name type="scientific">Paramuricea clavata</name>
    <name type="common">Red gorgonian</name>
    <name type="synonym">Violescent sea-whip</name>
    <dbReference type="NCBI Taxonomy" id="317549"/>
    <lineage>
        <taxon>Eukaryota</taxon>
        <taxon>Metazoa</taxon>
        <taxon>Cnidaria</taxon>
        <taxon>Anthozoa</taxon>
        <taxon>Octocorallia</taxon>
        <taxon>Malacalcyonacea</taxon>
        <taxon>Plexauridae</taxon>
        <taxon>Paramuricea</taxon>
    </lineage>
</organism>
<evidence type="ECO:0000313" key="8">
    <source>
        <dbReference type="Proteomes" id="UP001152795"/>
    </source>
</evidence>
<dbReference type="Proteomes" id="UP001152795">
    <property type="component" value="Unassembled WGS sequence"/>
</dbReference>
<keyword evidence="6" id="KW-0862">Zinc</keyword>
<dbReference type="InterPro" id="IPR001841">
    <property type="entry name" value="Znf_RING"/>
</dbReference>
<dbReference type="InterPro" id="IPR008974">
    <property type="entry name" value="TRAF-like"/>
</dbReference>
<name>A0A6S7H5J2_PARCT</name>
<keyword evidence="4" id="KW-0677">Repeat</keyword>
<evidence type="ECO:0000256" key="1">
    <source>
        <dbReference type="ARBA" id="ARBA00004496"/>
    </source>
</evidence>
<keyword evidence="3" id="KW-0479">Metal-binding</keyword>
<comment type="subcellular location">
    <subcellularLocation>
        <location evidence="1">Cytoplasm</location>
    </subcellularLocation>
</comment>
<dbReference type="InterPro" id="IPR018957">
    <property type="entry name" value="Znf_C3HC4_RING-type"/>
</dbReference>
<dbReference type="InterPro" id="IPR001293">
    <property type="entry name" value="Znf_TRAF"/>
</dbReference>
<dbReference type="SUPFAM" id="SSF57850">
    <property type="entry name" value="RING/U-box"/>
    <property type="match status" value="1"/>
</dbReference>
<dbReference type="SUPFAM" id="SSF49599">
    <property type="entry name" value="TRAF domain-like"/>
    <property type="match status" value="2"/>
</dbReference>
<dbReference type="GO" id="GO:0008270">
    <property type="term" value="F:zinc ion binding"/>
    <property type="evidence" value="ECO:0007669"/>
    <property type="project" value="UniProtKB-KW"/>
</dbReference>
<evidence type="ECO:0000256" key="6">
    <source>
        <dbReference type="ARBA" id="ARBA00022833"/>
    </source>
</evidence>
<dbReference type="GO" id="GO:0005737">
    <property type="term" value="C:cytoplasm"/>
    <property type="evidence" value="ECO:0007669"/>
    <property type="project" value="UniProtKB-SubCell"/>
</dbReference>
<dbReference type="EMBL" id="CACRXK020003297">
    <property type="protein sequence ID" value="CAB3998202.1"/>
    <property type="molecule type" value="Genomic_DNA"/>
</dbReference>
<accession>A0A6S7H5J2</accession>
<protein>
    <submittedName>
        <fullName evidence="7">TNF receptor-associated factor 5 isoform X1</fullName>
    </submittedName>
</protein>
<dbReference type="GO" id="GO:0007165">
    <property type="term" value="P:signal transduction"/>
    <property type="evidence" value="ECO:0007669"/>
    <property type="project" value="InterPro"/>
</dbReference>
<dbReference type="Gene3D" id="3.30.40.10">
    <property type="entry name" value="Zinc/RING finger domain, C3HC4 (zinc finger)"/>
    <property type="match status" value="3"/>
</dbReference>
<dbReference type="Pfam" id="PF00097">
    <property type="entry name" value="zf-C3HC4"/>
    <property type="match status" value="1"/>
</dbReference>
<dbReference type="GO" id="GO:0042981">
    <property type="term" value="P:regulation of apoptotic process"/>
    <property type="evidence" value="ECO:0007669"/>
    <property type="project" value="InterPro"/>
</dbReference>
<proteinExistence type="predicted"/>
<dbReference type="PROSITE" id="PS50089">
    <property type="entry name" value="ZF_RING_2"/>
    <property type="match status" value="1"/>
</dbReference>
<keyword evidence="5" id="KW-0863">Zinc-finger</keyword>
<keyword evidence="2" id="KW-0963">Cytoplasm</keyword>
<evidence type="ECO:0000256" key="4">
    <source>
        <dbReference type="ARBA" id="ARBA00022737"/>
    </source>
</evidence>
<dbReference type="InterPro" id="IPR012227">
    <property type="entry name" value="TNF_rcpt-assoc_TRAF_met"/>
</dbReference>
<dbReference type="PANTHER" id="PTHR10131">
    <property type="entry name" value="TNF RECEPTOR ASSOCIATED FACTOR"/>
    <property type="match status" value="1"/>
</dbReference>
<reference evidence="7" key="1">
    <citation type="submission" date="2020-04" db="EMBL/GenBank/DDBJ databases">
        <authorList>
            <person name="Alioto T."/>
            <person name="Alioto T."/>
            <person name="Gomez Garrido J."/>
        </authorList>
    </citation>
    <scope>NUCLEOTIDE SEQUENCE</scope>
    <source>
        <strain evidence="7">A484AB</strain>
    </source>
</reference>
<dbReference type="PROSITE" id="PS50144">
    <property type="entry name" value="MATH"/>
    <property type="match status" value="1"/>
</dbReference>
<evidence type="ECO:0000256" key="5">
    <source>
        <dbReference type="ARBA" id="ARBA00022771"/>
    </source>
</evidence>
<dbReference type="InterPro" id="IPR049342">
    <property type="entry name" value="TRAF1-6_MATH_dom"/>
</dbReference>
<dbReference type="PROSITE" id="PS00518">
    <property type="entry name" value="ZF_RING_1"/>
    <property type="match status" value="1"/>
</dbReference>
<dbReference type="PANTHER" id="PTHR10131:SF94">
    <property type="entry name" value="TNF RECEPTOR-ASSOCIATED FACTOR 4"/>
    <property type="match status" value="1"/>
</dbReference>
<dbReference type="GO" id="GO:0043122">
    <property type="term" value="P:regulation of canonical NF-kappaB signal transduction"/>
    <property type="evidence" value="ECO:0007669"/>
    <property type="project" value="TreeGrafter"/>
</dbReference>
<dbReference type="PIRSF" id="PIRSF015614">
    <property type="entry name" value="TRAF"/>
    <property type="match status" value="1"/>
</dbReference>
<dbReference type="InterPro" id="IPR002083">
    <property type="entry name" value="MATH/TRAF_dom"/>
</dbReference>
<dbReference type="SMART" id="SM00184">
    <property type="entry name" value="RING"/>
    <property type="match status" value="1"/>
</dbReference>
<evidence type="ECO:0000313" key="7">
    <source>
        <dbReference type="EMBL" id="CAB3998202.1"/>
    </source>
</evidence>
<keyword evidence="8" id="KW-1185">Reference proteome</keyword>
<dbReference type="OrthoDB" id="5987964at2759"/>
<dbReference type="InterPro" id="IPR017907">
    <property type="entry name" value="Znf_RING_CS"/>
</dbReference>
<dbReference type="PROSITE" id="PS50145">
    <property type="entry name" value="ZF_TRAF"/>
    <property type="match status" value="2"/>
</dbReference>
<sequence length="651" mass="75967">MDEGRDGRQEADIQAYDKHWFTKTEIALQYRCEKCENILKDPQQIGICGHQFCRSCLSEEVKKCPSCDRDVKPNEIFPDKAARRKILAFEMKCPAKQCRWKGQLETFIEQHKNECPSHPVECSNEACEELVSRDELEKHLREECQYREIDCQHCENPITIANEKTHYDKDCQRIPVECPQECRNEFPREEVQRHVDEECEKTLIDCTFKAVGCEAKVERGNLRDHEVDMVHEHLSQAVHVINNLGQEKQEMCEEIRQLQDRNDNLTQELHDFNEQEEARINTIDSDLQEFKEQGTLRLDGVQRATEQNFETAIQTVQQNGEFQETLLRMQQDLGHLRYIIIPEIQATCVSHKAGNKKLAESQDRLQKMIIAVHNKLKSAIESLRDEMDAGLDTLRKAHEEERAARLEHEAGTAEEISRLHQDISENRRKFEKVEVALTITQDEMKEGFSEHRKQMQLDYDNVSRMIKKERQSRENDFVQLSEDISQMNSINTGVFIWRVNNVDGKLESVQSKAKPLYGQAFYTEPYGYLLQPKLFFDGARLNDQGYISLFIQIVQGPFDAILKWPFGKRIRFSLIEQESKRLKRDIEKVLIPAADADELRRPSDDANNGFGIYKFVSHEVLRAGRYIVDDVMFIKIEVLEEIEQNGHSETM</sequence>
<dbReference type="Gene3D" id="2.60.210.10">
    <property type="entry name" value="Apoptosis, Tumor Necrosis Factor Receptor Associated Protein 2, Chain A"/>
    <property type="match status" value="1"/>
</dbReference>
<comment type="caution">
    <text evidence="7">The sequence shown here is derived from an EMBL/GenBank/DDBJ whole genome shotgun (WGS) entry which is preliminary data.</text>
</comment>
<dbReference type="Pfam" id="PF02176">
    <property type="entry name" value="zf-TRAF"/>
    <property type="match status" value="1"/>
</dbReference>